<evidence type="ECO:0000256" key="1">
    <source>
        <dbReference type="SAM" id="MobiDB-lite"/>
    </source>
</evidence>
<dbReference type="AlphaFoldDB" id="A0A1M7UN85"/>
<feature type="region of interest" description="Disordered" evidence="1">
    <location>
        <begin position="82"/>
        <end position="126"/>
    </location>
</feature>
<dbReference type="Proteomes" id="UP000184096">
    <property type="component" value="Chromosome I"/>
</dbReference>
<name>A0A1M7UN85_9BRAD</name>
<protein>
    <submittedName>
        <fullName evidence="2">Conjugative transfer region protein TrbK</fullName>
    </submittedName>
</protein>
<organism evidence="2 3">
    <name type="scientific">Bradyrhizobium erythrophlei</name>
    <dbReference type="NCBI Taxonomy" id="1437360"/>
    <lineage>
        <taxon>Bacteria</taxon>
        <taxon>Pseudomonadati</taxon>
        <taxon>Pseudomonadota</taxon>
        <taxon>Alphaproteobacteria</taxon>
        <taxon>Hyphomicrobiales</taxon>
        <taxon>Nitrobacteraceae</taxon>
        <taxon>Bradyrhizobium</taxon>
    </lineage>
</organism>
<gene>
    <name evidence="2" type="ORF">SAMN05444170_5885</name>
</gene>
<sequence length="126" mass="13626">MNMKKLERLPTATAMVLVVLVVAACAIQLRDDESQTLSAASADQASDVLTAKLAECRSVTYEQKDALSECRKAWAEKRRQFLRQDKAPSASSDNGAAKEGSSLFVPPKDGSRQSPGYSPIHQSGKE</sequence>
<dbReference type="NCBIfam" id="TIGR04360">
    <property type="entry name" value="other_trbK"/>
    <property type="match status" value="1"/>
</dbReference>
<evidence type="ECO:0000313" key="2">
    <source>
        <dbReference type="EMBL" id="SHN84410.1"/>
    </source>
</evidence>
<dbReference type="RefSeq" id="WP_072823276.1">
    <property type="nucleotide sequence ID" value="NZ_LT670849.1"/>
</dbReference>
<dbReference type="Pfam" id="PF20084">
    <property type="entry name" value="TrbK"/>
    <property type="match status" value="1"/>
</dbReference>
<accession>A0A1M7UN85</accession>
<keyword evidence="3" id="KW-1185">Reference proteome</keyword>
<dbReference type="PROSITE" id="PS51257">
    <property type="entry name" value="PROKAR_LIPOPROTEIN"/>
    <property type="match status" value="1"/>
</dbReference>
<reference evidence="3" key="1">
    <citation type="submission" date="2016-11" db="EMBL/GenBank/DDBJ databases">
        <authorList>
            <person name="Varghese N."/>
            <person name="Submissions S."/>
        </authorList>
    </citation>
    <scope>NUCLEOTIDE SEQUENCE [LARGE SCALE GENOMIC DNA]</scope>
    <source>
        <strain evidence="3">GAS401</strain>
    </source>
</reference>
<evidence type="ECO:0000313" key="3">
    <source>
        <dbReference type="Proteomes" id="UP000184096"/>
    </source>
</evidence>
<dbReference type="EMBL" id="LT670849">
    <property type="protein sequence ID" value="SHN84410.1"/>
    <property type="molecule type" value="Genomic_DNA"/>
</dbReference>
<proteinExistence type="predicted"/>
<dbReference type="InterPro" id="IPR027587">
    <property type="entry name" value="TrbK"/>
</dbReference>